<dbReference type="InterPro" id="IPR047817">
    <property type="entry name" value="ABC2_TM_bact-type"/>
</dbReference>
<dbReference type="AlphaFoldDB" id="A0A367FQU2"/>
<feature type="transmembrane region" description="Helical" evidence="6">
    <location>
        <begin position="137"/>
        <end position="154"/>
    </location>
</feature>
<dbReference type="EMBL" id="QOIL01000003">
    <property type="protein sequence ID" value="RCG32060.1"/>
    <property type="molecule type" value="Genomic_DNA"/>
</dbReference>
<dbReference type="GO" id="GO:0140359">
    <property type="term" value="F:ABC-type transporter activity"/>
    <property type="evidence" value="ECO:0007669"/>
    <property type="project" value="InterPro"/>
</dbReference>
<dbReference type="InterPro" id="IPR051784">
    <property type="entry name" value="Nod_factor_ABC_transporter"/>
</dbReference>
<keyword evidence="2 6" id="KW-0812">Transmembrane</keyword>
<organism evidence="8 9">
    <name type="scientific">Sphaerisporangium album</name>
    <dbReference type="NCBI Taxonomy" id="509200"/>
    <lineage>
        <taxon>Bacteria</taxon>
        <taxon>Bacillati</taxon>
        <taxon>Actinomycetota</taxon>
        <taxon>Actinomycetes</taxon>
        <taxon>Streptosporangiales</taxon>
        <taxon>Streptosporangiaceae</taxon>
        <taxon>Sphaerisporangium</taxon>
    </lineage>
</organism>
<evidence type="ECO:0000256" key="3">
    <source>
        <dbReference type="ARBA" id="ARBA00022989"/>
    </source>
</evidence>
<dbReference type="PROSITE" id="PS51012">
    <property type="entry name" value="ABC_TM2"/>
    <property type="match status" value="1"/>
</dbReference>
<dbReference type="GO" id="GO:0043190">
    <property type="term" value="C:ATP-binding cassette (ABC) transporter complex"/>
    <property type="evidence" value="ECO:0007669"/>
    <property type="project" value="InterPro"/>
</dbReference>
<comment type="subcellular location">
    <subcellularLocation>
        <location evidence="6">Cell membrane</location>
        <topology evidence="6">Multi-pass membrane protein</topology>
    </subcellularLocation>
    <subcellularLocation>
        <location evidence="1">Membrane</location>
        <topology evidence="1">Multi-pass membrane protein</topology>
    </subcellularLocation>
</comment>
<dbReference type="InterPro" id="IPR013525">
    <property type="entry name" value="ABC2_TM"/>
</dbReference>
<comment type="caution">
    <text evidence="8">The sequence shown here is derived from an EMBL/GenBank/DDBJ whole genome shotgun (WGS) entry which is preliminary data.</text>
</comment>
<keyword evidence="6" id="KW-0813">Transport</keyword>
<evidence type="ECO:0000256" key="5">
    <source>
        <dbReference type="ARBA" id="ARBA00023251"/>
    </source>
</evidence>
<feature type="domain" description="ABC transmembrane type-2" evidence="7">
    <location>
        <begin position="38"/>
        <end position="265"/>
    </location>
</feature>
<evidence type="ECO:0000256" key="2">
    <source>
        <dbReference type="ARBA" id="ARBA00022692"/>
    </source>
</evidence>
<sequence>MPQETTLTAGPPVVPRWSGAQYLLLRNVWVHKGHGPWTMALYSIFEPILYLLAIGVGIGRLVGDIEGVDVGYAAFVAPGLLATAVMNSALHETMESAFVKFTFDRFYRSVLSTPVSLTGVVVGEVAWSVLRGLISGAGFLLVITVFGLVSWPWALLSLAGTVLVAFAFGGAGLAVTTWIKAWHDFQWVQLVLLPMFLFATTFYPVTVYPGPVQVAVELLPLYHAIQLLRSCALGDLGPDLWVSVAYLTVMGVLGLVVARWRWARILLH</sequence>
<dbReference type="PRINTS" id="PR00164">
    <property type="entry name" value="ABC2TRNSPORT"/>
</dbReference>
<comment type="similarity">
    <text evidence="6">Belongs to the ABC-2 integral membrane protein family.</text>
</comment>
<evidence type="ECO:0000256" key="4">
    <source>
        <dbReference type="ARBA" id="ARBA00023136"/>
    </source>
</evidence>
<evidence type="ECO:0000259" key="7">
    <source>
        <dbReference type="PROSITE" id="PS51012"/>
    </source>
</evidence>
<accession>A0A367FQU2</accession>
<dbReference type="PANTHER" id="PTHR43229">
    <property type="entry name" value="NODULATION PROTEIN J"/>
    <property type="match status" value="1"/>
</dbReference>
<reference evidence="8 9" key="1">
    <citation type="submission" date="2018-06" db="EMBL/GenBank/DDBJ databases">
        <title>Sphaerisporangium craniellae sp. nov., isolated from a marine sponge in the South China Sea.</title>
        <authorList>
            <person name="Li L."/>
        </authorList>
    </citation>
    <scope>NUCLEOTIDE SEQUENCE [LARGE SCALE GENOMIC DNA]</scope>
    <source>
        <strain evidence="8 9">CCTCC AA 208026</strain>
    </source>
</reference>
<evidence type="ECO:0000313" key="8">
    <source>
        <dbReference type="EMBL" id="RCG32060.1"/>
    </source>
</evidence>
<feature type="transmembrane region" description="Helical" evidence="6">
    <location>
        <begin position="160"/>
        <end position="179"/>
    </location>
</feature>
<keyword evidence="6" id="KW-1003">Cell membrane</keyword>
<evidence type="ECO:0000256" key="1">
    <source>
        <dbReference type="ARBA" id="ARBA00004141"/>
    </source>
</evidence>
<dbReference type="PIRSF" id="PIRSF006648">
    <property type="entry name" value="DrrB"/>
    <property type="match status" value="1"/>
</dbReference>
<feature type="transmembrane region" description="Helical" evidence="6">
    <location>
        <begin position="191"/>
        <end position="210"/>
    </location>
</feature>
<dbReference type="Pfam" id="PF01061">
    <property type="entry name" value="ABC2_membrane"/>
    <property type="match status" value="1"/>
</dbReference>
<keyword evidence="9" id="KW-1185">Reference proteome</keyword>
<feature type="transmembrane region" description="Helical" evidence="6">
    <location>
        <begin position="70"/>
        <end position="90"/>
    </location>
</feature>
<keyword evidence="3 6" id="KW-1133">Transmembrane helix</keyword>
<name>A0A367FQU2_9ACTN</name>
<keyword evidence="4 6" id="KW-0472">Membrane</keyword>
<dbReference type="Proteomes" id="UP000253094">
    <property type="component" value="Unassembled WGS sequence"/>
</dbReference>
<evidence type="ECO:0000256" key="6">
    <source>
        <dbReference type="RuleBase" id="RU361157"/>
    </source>
</evidence>
<feature type="transmembrane region" description="Helical" evidence="6">
    <location>
        <begin position="240"/>
        <end position="258"/>
    </location>
</feature>
<keyword evidence="5" id="KW-0046">Antibiotic resistance</keyword>
<dbReference type="InterPro" id="IPR000412">
    <property type="entry name" value="ABC_2_transport"/>
</dbReference>
<proteinExistence type="inferred from homology"/>
<feature type="transmembrane region" description="Helical" evidence="6">
    <location>
        <begin position="39"/>
        <end position="58"/>
    </location>
</feature>
<gene>
    <name evidence="8" type="ORF">DQ384_05905</name>
</gene>
<dbReference type="GO" id="GO:0046677">
    <property type="term" value="P:response to antibiotic"/>
    <property type="evidence" value="ECO:0007669"/>
    <property type="project" value="UniProtKB-KW"/>
</dbReference>
<dbReference type="PANTHER" id="PTHR43229:SF2">
    <property type="entry name" value="NODULATION PROTEIN J"/>
    <property type="match status" value="1"/>
</dbReference>
<protein>
    <recommendedName>
        <fullName evidence="6">Transport permease protein</fullName>
    </recommendedName>
</protein>
<evidence type="ECO:0000313" key="9">
    <source>
        <dbReference type="Proteomes" id="UP000253094"/>
    </source>
</evidence>